<evidence type="ECO:0000256" key="1">
    <source>
        <dbReference type="ARBA" id="ARBA00004196"/>
    </source>
</evidence>
<dbReference type="STRING" id="1461693.ATO10_08062"/>
<evidence type="ECO:0000256" key="2">
    <source>
        <dbReference type="ARBA" id="ARBA00022729"/>
    </source>
</evidence>
<dbReference type="Gene3D" id="1.20.1420.20">
    <property type="entry name" value="M75 peptidase, HXXE motif"/>
    <property type="match status" value="1"/>
</dbReference>
<dbReference type="EMBL" id="AQQY01000004">
    <property type="protein sequence ID" value="KCV82329.1"/>
    <property type="molecule type" value="Genomic_DNA"/>
</dbReference>
<sequence length="332" mass="36147">MFISLAVALLAPVAVAQTSVIEDVIDGHVLSGFTELSDAAQALSETAQTTCDPNSEALREAWGVAFDAWLGVAHLRFGPSETDDRAFALAFWPDTRGKRPKALTRMILQSDPSVYDSAMFAEQSIAVRGFYAMEYMLFDDPMFELGGDAYRCALIRAQADDIAITSAAILYDWTNHYAALMRAPDNDSYRTQAEVMQQFYKAVQTGLQVAADARLGRPLGSFEHPRPKRAESWRSERSLHNLVVTIHATEDLALRLAAGNVDIAQAMGTGYARVVDLAETLDDPVFAGVADPQKRLRVEVVQSAINSLRDTLAEKLAPALGVSTGFNALDGD</sequence>
<feature type="domain" description="Imelysin-like" evidence="4">
    <location>
        <begin position="30"/>
        <end position="310"/>
    </location>
</feature>
<name>A0A058ZL39_9RHOB</name>
<dbReference type="AlphaFoldDB" id="A0A058ZL39"/>
<accession>A0A058ZL39</accession>
<dbReference type="Pfam" id="PF09375">
    <property type="entry name" value="Peptidase_M75"/>
    <property type="match status" value="1"/>
</dbReference>
<gene>
    <name evidence="5" type="ORF">ATO10_08062</name>
</gene>
<proteinExistence type="predicted"/>
<comment type="subcellular location">
    <subcellularLocation>
        <location evidence="1">Cell envelope</location>
    </subcellularLocation>
</comment>
<dbReference type="InterPro" id="IPR018976">
    <property type="entry name" value="Imelysin-like"/>
</dbReference>
<protein>
    <recommendedName>
        <fullName evidence="4">Imelysin-like domain-containing protein</fullName>
    </recommendedName>
</protein>
<dbReference type="CDD" id="cd14659">
    <property type="entry name" value="Imelysin-like_IPPA"/>
    <property type="match status" value="1"/>
</dbReference>
<feature type="chain" id="PRO_5001571320" description="Imelysin-like domain-containing protein" evidence="3">
    <location>
        <begin position="17"/>
        <end position="332"/>
    </location>
</feature>
<evidence type="ECO:0000259" key="4">
    <source>
        <dbReference type="Pfam" id="PF09375"/>
    </source>
</evidence>
<keyword evidence="2 3" id="KW-0732">Signal</keyword>
<dbReference type="InterPro" id="IPR034984">
    <property type="entry name" value="Imelysin-like_IPPA"/>
</dbReference>
<evidence type="ECO:0000313" key="6">
    <source>
        <dbReference type="Proteomes" id="UP000024836"/>
    </source>
</evidence>
<evidence type="ECO:0000313" key="5">
    <source>
        <dbReference type="EMBL" id="KCV82329.1"/>
    </source>
</evidence>
<keyword evidence="6" id="KW-1185">Reference proteome</keyword>
<dbReference type="Proteomes" id="UP000024836">
    <property type="component" value="Unassembled WGS sequence"/>
</dbReference>
<dbReference type="eggNOG" id="COG3489">
    <property type="taxonomic scope" value="Bacteria"/>
</dbReference>
<dbReference type="GO" id="GO:0030313">
    <property type="term" value="C:cell envelope"/>
    <property type="evidence" value="ECO:0007669"/>
    <property type="project" value="UniProtKB-SubCell"/>
</dbReference>
<dbReference type="PATRIC" id="fig|1461693.3.peg.1640"/>
<reference evidence="5 6" key="1">
    <citation type="submission" date="2013-04" db="EMBL/GenBank/DDBJ databases">
        <title>Shimia sp. 22II-S11-Z10 Genome Sequencing.</title>
        <authorList>
            <person name="Lai Q."/>
            <person name="Li G."/>
            <person name="Shao Z."/>
        </authorList>
    </citation>
    <scope>NUCLEOTIDE SEQUENCE [LARGE SCALE GENOMIC DNA]</scope>
    <source>
        <strain evidence="6">22II-S11-Z10</strain>
    </source>
</reference>
<organism evidence="5 6">
    <name type="scientific">Actibacterium atlanticum</name>
    <dbReference type="NCBI Taxonomy" id="1461693"/>
    <lineage>
        <taxon>Bacteria</taxon>
        <taxon>Pseudomonadati</taxon>
        <taxon>Pseudomonadota</taxon>
        <taxon>Alphaproteobacteria</taxon>
        <taxon>Rhodobacterales</taxon>
        <taxon>Roseobacteraceae</taxon>
        <taxon>Actibacterium</taxon>
    </lineage>
</organism>
<dbReference type="InterPro" id="IPR038352">
    <property type="entry name" value="Imelysin_sf"/>
</dbReference>
<evidence type="ECO:0000256" key="3">
    <source>
        <dbReference type="SAM" id="SignalP"/>
    </source>
</evidence>
<comment type="caution">
    <text evidence="5">The sequence shown here is derived from an EMBL/GenBank/DDBJ whole genome shotgun (WGS) entry which is preliminary data.</text>
</comment>
<feature type="signal peptide" evidence="3">
    <location>
        <begin position="1"/>
        <end position="16"/>
    </location>
</feature>